<gene>
    <name evidence="2" type="ORF">HFZ78_29455</name>
</gene>
<feature type="domain" description="Xylose isomerase-like TIM barrel" evidence="1">
    <location>
        <begin position="30"/>
        <end position="261"/>
    </location>
</feature>
<dbReference type="Pfam" id="PF01261">
    <property type="entry name" value="AP_endonuc_2"/>
    <property type="match status" value="1"/>
</dbReference>
<dbReference type="GO" id="GO:0016853">
    <property type="term" value="F:isomerase activity"/>
    <property type="evidence" value="ECO:0007669"/>
    <property type="project" value="UniProtKB-KW"/>
</dbReference>
<evidence type="ECO:0000313" key="3">
    <source>
        <dbReference type="Proteomes" id="UP000501868"/>
    </source>
</evidence>
<name>A0A6H1P9S2_PRIMG</name>
<evidence type="ECO:0000313" key="2">
    <source>
        <dbReference type="EMBL" id="QIZ10326.1"/>
    </source>
</evidence>
<dbReference type="EMBL" id="CP051128">
    <property type="protein sequence ID" value="QIZ10326.1"/>
    <property type="molecule type" value="Genomic_DNA"/>
</dbReference>
<dbReference type="InterPro" id="IPR050312">
    <property type="entry name" value="IolE/XylAMocC-like"/>
</dbReference>
<organism evidence="2 3">
    <name type="scientific">Priestia megaterium</name>
    <name type="common">Bacillus megaterium</name>
    <dbReference type="NCBI Taxonomy" id="1404"/>
    <lineage>
        <taxon>Bacteria</taxon>
        <taxon>Bacillati</taxon>
        <taxon>Bacillota</taxon>
        <taxon>Bacilli</taxon>
        <taxon>Bacillales</taxon>
        <taxon>Bacillaceae</taxon>
        <taxon>Priestia</taxon>
    </lineage>
</organism>
<sequence length="264" mass="29576">MNIQGFSSNMYGWAERWKRDGKKPEWEELFRACAEAGLDAVEIDADTEKLKIARSYGLAVSASYIGLPLHVPFNDLEVEQSVLPFAERLAAAEGSDLLLNADPINWKYVIAKSEDQFKQQGENLSRISELVAPMGLKVCLHNHAADNHNALGDLRSVIQYADHSVGLCVDTSWAHVSGCNPIEWVNTYPDRIHAFHLRNQHGNVPSEDLLEGDIDFSALMASAASIHYNGWLALELWHPESIQPCRTMGEDVQRSINYLRSFLT</sequence>
<dbReference type="InterPro" id="IPR013022">
    <property type="entry name" value="Xyl_isomerase-like_TIM-brl"/>
</dbReference>
<dbReference type="SUPFAM" id="SSF51658">
    <property type="entry name" value="Xylose isomerase-like"/>
    <property type="match status" value="1"/>
</dbReference>
<dbReference type="Proteomes" id="UP000501868">
    <property type="component" value="Chromosome"/>
</dbReference>
<reference evidence="2 3" key="1">
    <citation type="submission" date="2020-04" db="EMBL/GenBank/DDBJ databases">
        <title>Genome-Wide Identification of 5-Methylcytosine Sites in Bacterial Genomes By High-Throughput Sequencing of MspJI Restriction Fragments.</title>
        <authorList>
            <person name="Wu V."/>
        </authorList>
    </citation>
    <scope>NUCLEOTIDE SEQUENCE [LARGE SCALE GENOMIC DNA]</scope>
    <source>
        <strain evidence="2 3">S2</strain>
    </source>
</reference>
<dbReference type="AlphaFoldDB" id="A0A6H1P9S2"/>
<reference evidence="2 3" key="2">
    <citation type="submission" date="2020-04" db="EMBL/GenBank/DDBJ databases">
        <authorList>
            <person name="Fomenkov A."/>
            <person name="Anton B.P."/>
            <person name="Roberts R.J."/>
        </authorList>
    </citation>
    <scope>NUCLEOTIDE SEQUENCE [LARGE SCALE GENOMIC DNA]</scope>
    <source>
        <strain evidence="2 3">S2</strain>
    </source>
</reference>
<keyword evidence="2" id="KW-0413">Isomerase</keyword>
<accession>A0A6H1P9S2</accession>
<proteinExistence type="predicted"/>
<dbReference type="PANTHER" id="PTHR12110">
    <property type="entry name" value="HYDROXYPYRUVATE ISOMERASE"/>
    <property type="match status" value="1"/>
</dbReference>
<evidence type="ECO:0000259" key="1">
    <source>
        <dbReference type="Pfam" id="PF01261"/>
    </source>
</evidence>
<protein>
    <submittedName>
        <fullName evidence="2">Sugar phosphate isomerase/epimerase</fullName>
    </submittedName>
</protein>
<dbReference type="Gene3D" id="3.20.20.150">
    <property type="entry name" value="Divalent-metal-dependent TIM barrel enzymes"/>
    <property type="match status" value="1"/>
</dbReference>
<dbReference type="InterPro" id="IPR036237">
    <property type="entry name" value="Xyl_isomerase-like_sf"/>
</dbReference>